<evidence type="ECO:0000256" key="3">
    <source>
        <dbReference type="ARBA" id="ARBA00022827"/>
    </source>
</evidence>
<evidence type="ECO:0000256" key="1">
    <source>
        <dbReference type="ARBA" id="ARBA00005466"/>
    </source>
</evidence>
<dbReference type="PANTHER" id="PTHR42973">
    <property type="entry name" value="BINDING OXIDOREDUCTASE, PUTATIVE (AFU_ORTHOLOGUE AFUA_1G17690)-RELATED"/>
    <property type="match status" value="1"/>
</dbReference>
<sequence length="560" mass="61318">MSDMKPATSALETFLKAKSIKYTLPFSDEYTQARKVFSASRPDNPLAILYPQTASEISTLIKYAKANALPFTLRTGGHNLEGRTLVENALLIDLRALNKISISEDRQSATIQGGTLQEEVGKYLWTEGLGTPIGAVPSVGYVGWAMYGGYGPFSSNWGLGVDQILGATIMNPDGEIVTADKTILQGIRGAGGLFGVILDLTVKVYPLPNLLAGGIFFESSDIEKTFVDFNAAYQSLLDTESLPPQLTLQQMVVNAPPGRMYGVSFVWSGSDVQEGQRWSDKIATLVPLMVNTVAATTMPEWLAGNGHLVPATVYGSGNFTHSVHSISPAVARVIGRRLRDMPQDPGTMLSIHQLRGPSAKPQDHASVFVAREPHFMLEILGYATVQEVTVEAERWAEGILGEMGAVEPENLLATAYVSLFNTRGKEADEVLEKVYGSMATVVKDLKLGFDRDNVFSLTVPALEYQSQIQLLYYKDWSLSVQIFRPIKELKGIDKVFAEEGQMEKATISVPKKYATSFWDEYRNAWVQETGRYTVLVGVSSDDTPLSAGFDVAQTVWWNGL</sequence>
<dbReference type="GeneID" id="34572529"/>
<dbReference type="PROSITE" id="PS51387">
    <property type="entry name" value="FAD_PCMH"/>
    <property type="match status" value="1"/>
</dbReference>
<feature type="domain" description="FAD-binding PCMH-type" evidence="5">
    <location>
        <begin position="41"/>
        <end position="207"/>
    </location>
</feature>
<keyword evidence="7" id="KW-1185">Reference proteome</keyword>
<dbReference type="Gene3D" id="3.40.462.20">
    <property type="match status" value="1"/>
</dbReference>
<dbReference type="EMBL" id="LXJU01000002">
    <property type="protein sequence ID" value="OGE57122.1"/>
    <property type="molecule type" value="Genomic_DNA"/>
</dbReference>
<dbReference type="AlphaFoldDB" id="A0A1F5LVD6"/>
<dbReference type="Gene3D" id="2.60.40.10">
    <property type="entry name" value="Immunoglobulins"/>
    <property type="match status" value="1"/>
</dbReference>
<dbReference type="InterPro" id="IPR050416">
    <property type="entry name" value="FAD-linked_Oxidoreductase"/>
</dbReference>
<dbReference type="RefSeq" id="XP_022492549.1">
    <property type="nucleotide sequence ID" value="XM_022627795.1"/>
</dbReference>
<dbReference type="InterPro" id="IPR016167">
    <property type="entry name" value="FAD-bd_PCMH_sub1"/>
</dbReference>
<dbReference type="InterPro" id="IPR016166">
    <property type="entry name" value="FAD-bd_PCMH"/>
</dbReference>
<dbReference type="SUPFAM" id="SSF56176">
    <property type="entry name" value="FAD-binding/transporter-associated domain-like"/>
    <property type="match status" value="1"/>
</dbReference>
<dbReference type="PANTHER" id="PTHR42973:SF7">
    <property type="entry name" value="FAD-BINDING PCMH-TYPE DOMAIN-CONTAINING PROTEIN"/>
    <property type="match status" value="1"/>
</dbReference>
<organism evidence="6 7">
    <name type="scientific">Penicillium arizonense</name>
    <dbReference type="NCBI Taxonomy" id="1835702"/>
    <lineage>
        <taxon>Eukaryota</taxon>
        <taxon>Fungi</taxon>
        <taxon>Dikarya</taxon>
        <taxon>Ascomycota</taxon>
        <taxon>Pezizomycotina</taxon>
        <taxon>Eurotiomycetes</taxon>
        <taxon>Eurotiomycetidae</taxon>
        <taxon>Eurotiales</taxon>
        <taxon>Aspergillaceae</taxon>
        <taxon>Penicillium</taxon>
    </lineage>
</organism>
<evidence type="ECO:0000256" key="2">
    <source>
        <dbReference type="ARBA" id="ARBA00022630"/>
    </source>
</evidence>
<evidence type="ECO:0000313" key="7">
    <source>
        <dbReference type="Proteomes" id="UP000177622"/>
    </source>
</evidence>
<dbReference type="InterPro" id="IPR013783">
    <property type="entry name" value="Ig-like_fold"/>
</dbReference>
<dbReference type="InterPro" id="IPR036318">
    <property type="entry name" value="FAD-bd_PCMH-like_sf"/>
</dbReference>
<comment type="similarity">
    <text evidence="1">Belongs to the oxygen-dependent FAD-linked oxidoreductase family.</text>
</comment>
<dbReference type="Proteomes" id="UP000177622">
    <property type="component" value="Unassembled WGS sequence"/>
</dbReference>
<evidence type="ECO:0000259" key="5">
    <source>
        <dbReference type="PROSITE" id="PS51387"/>
    </source>
</evidence>
<accession>A0A1F5LVD6</accession>
<proteinExistence type="inferred from homology"/>
<dbReference type="SMART" id="SM01217">
    <property type="entry name" value="Fn3_like"/>
    <property type="match status" value="1"/>
</dbReference>
<dbReference type="Gene3D" id="3.30.43.10">
    <property type="entry name" value="Uridine Diphospho-n-acetylenolpyruvylglucosamine Reductase, domain 2"/>
    <property type="match status" value="1"/>
</dbReference>
<keyword evidence="3" id="KW-0274">FAD</keyword>
<comment type="caution">
    <text evidence="6">The sequence shown here is derived from an EMBL/GenBank/DDBJ whole genome shotgun (WGS) entry which is preliminary data.</text>
</comment>
<reference evidence="6 7" key="1">
    <citation type="journal article" date="2016" name="Sci. Rep.">
        <title>Penicillium arizonense, a new, genome sequenced fungal species, reveals a high chemical diversity in secreted metabolites.</title>
        <authorList>
            <person name="Grijseels S."/>
            <person name="Nielsen J.C."/>
            <person name="Randelovic M."/>
            <person name="Nielsen J."/>
            <person name="Nielsen K.F."/>
            <person name="Workman M."/>
            <person name="Frisvad J.C."/>
        </authorList>
    </citation>
    <scope>NUCLEOTIDE SEQUENCE [LARGE SCALE GENOMIC DNA]</scope>
    <source>
        <strain evidence="6 7">CBS 141311</strain>
    </source>
</reference>
<dbReference type="InterPro" id="IPR016169">
    <property type="entry name" value="FAD-bd_PCMH_sub2"/>
</dbReference>
<dbReference type="InterPro" id="IPR026891">
    <property type="entry name" value="Fn3-like"/>
</dbReference>
<keyword evidence="2" id="KW-0285">Flavoprotein</keyword>
<evidence type="ECO:0000256" key="4">
    <source>
        <dbReference type="ARBA" id="ARBA00023002"/>
    </source>
</evidence>
<evidence type="ECO:0000313" key="6">
    <source>
        <dbReference type="EMBL" id="OGE57122.1"/>
    </source>
</evidence>
<dbReference type="GO" id="GO:0016491">
    <property type="term" value="F:oxidoreductase activity"/>
    <property type="evidence" value="ECO:0007669"/>
    <property type="project" value="UniProtKB-KW"/>
</dbReference>
<dbReference type="Pfam" id="PF14310">
    <property type="entry name" value="Fn3-like"/>
    <property type="match status" value="1"/>
</dbReference>
<name>A0A1F5LVD6_PENAI</name>
<protein>
    <recommendedName>
        <fullName evidence="5">FAD-binding PCMH-type domain-containing protein</fullName>
    </recommendedName>
</protein>
<keyword evidence="4" id="KW-0560">Oxidoreductase</keyword>
<dbReference type="InterPro" id="IPR006094">
    <property type="entry name" value="Oxid_FAD_bind_N"/>
</dbReference>
<dbReference type="GO" id="GO:0071949">
    <property type="term" value="F:FAD binding"/>
    <property type="evidence" value="ECO:0007669"/>
    <property type="project" value="InterPro"/>
</dbReference>
<gene>
    <name evidence="6" type="ORF">PENARI_c002G09458</name>
</gene>
<dbReference type="OrthoDB" id="363185at2759"/>
<dbReference type="STRING" id="1835702.A0A1F5LVD6"/>
<dbReference type="Pfam" id="PF01565">
    <property type="entry name" value="FAD_binding_4"/>
    <property type="match status" value="1"/>
</dbReference>
<dbReference type="Gene3D" id="3.30.465.10">
    <property type="match status" value="1"/>
</dbReference>